<evidence type="ECO:0000259" key="1">
    <source>
        <dbReference type="Pfam" id="PF00027"/>
    </source>
</evidence>
<dbReference type="OrthoDB" id="663011at2"/>
<evidence type="ECO:0000313" key="2">
    <source>
        <dbReference type="EMBL" id="KGE72823.1"/>
    </source>
</evidence>
<feature type="domain" description="Cyclic nucleotide-binding" evidence="1">
    <location>
        <begin position="34"/>
        <end position="113"/>
    </location>
</feature>
<dbReference type="InterPro" id="IPR000595">
    <property type="entry name" value="cNMP-bd_dom"/>
</dbReference>
<accession>A0A098QZI3</accession>
<dbReference type="CDD" id="cd00038">
    <property type="entry name" value="CAP_ED"/>
    <property type="match status" value="1"/>
</dbReference>
<proteinExistence type="predicted"/>
<organism evidence="2 3">
    <name type="scientific">Spirochaeta lutea</name>
    <dbReference type="NCBI Taxonomy" id="1480694"/>
    <lineage>
        <taxon>Bacteria</taxon>
        <taxon>Pseudomonadati</taxon>
        <taxon>Spirochaetota</taxon>
        <taxon>Spirochaetia</taxon>
        <taxon>Spirochaetales</taxon>
        <taxon>Spirochaetaceae</taxon>
        <taxon>Spirochaeta</taxon>
    </lineage>
</organism>
<reference evidence="2 3" key="1">
    <citation type="submission" date="2014-05" db="EMBL/GenBank/DDBJ databases">
        <title>De novo Genome Sequence of Spirocheata sp.</title>
        <authorList>
            <person name="Shivani Y."/>
            <person name="Subhash Y."/>
            <person name="Tushar L."/>
            <person name="Sasikala C."/>
            <person name="Ramana C.V."/>
        </authorList>
    </citation>
    <scope>NUCLEOTIDE SEQUENCE [LARGE SCALE GENOMIC DNA]</scope>
    <source>
        <strain evidence="2 3">JC230</strain>
    </source>
</reference>
<dbReference type="Gene3D" id="2.60.120.10">
    <property type="entry name" value="Jelly Rolls"/>
    <property type="match status" value="1"/>
</dbReference>
<dbReference type="Proteomes" id="UP000029692">
    <property type="component" value="Unassembled WGS sequence"/>
</dbReference>
<dbReference type="InterPro" id="IPR014710">
    <property type="entry name" value="RmlC-like_jellyroll"/>
</dbReference>
<gene>
    <name evidence="2" type="ORF">DC28_05465</name>
</gene>
<dbReference type="InterPro" id="IPR018490">
    <property type="entry name" value="cNMP-bd_dom_sf"/>
</dbReference>
<evidence type="ECO:0000313" key="3">
    <source>
        <dbReference type="Proteomes" id="UP000029692"/>
    </source>
</evidence>
<dbReference type="Pfam" id="PF00027">
    <property type="entry name" value="cNMP_binding"/>
    <property type="match status" value="1"/>
</dbReference>
<comment type="caution">
    <text evidence="2">The sequence shown here is derived from an EMBL/GenBank/DDBJ whole genome shotgun (WGS) entry which is preliminary data.</text>
</comment>
<dbReference type="SUPFAM" id="SSF51206">
    <property type="entry name" value="cAMP-binding domain-like"/>
    <property type="match status" value="1"/>
</dbReference>
<dbReference type="STRING" id="1480694.DC28_05465"/>
<sequence>MDQGVRDRIISQFLKHFPANREAAQAFAETSQLQSCKKGDIVKRAGTREEWIYLIVSGSAGIFIPGTDKTICLDLCLEGDFLTEYESLITGEITSCFTQCLEPCTLAKIPVSTIQCDQTGRLRGILDSASQAMFVDRQNRLISLLTQTPMERFSQLRRDHPELMAKVSVTVLASWLGISREHLSRLRAR</sequence>
<protein>
    <recommendedName>
        <fullName evidence="1">Cyclic nucleotide-binding domain-containing protein</fullName>
    </recommendedName>
</protein>
<keyword evidence="3" id="KW-1185">Reference proteome</keyword>
<dbReference type="eggNOG" id="COG0664">
    <property type="taxonomic scope" value="Bacteria"/>
</dbReference>
<name>A0A098QZI3_9SPIO</name>
<dbReference type="EMBL" id="JNUP01000047">
    <property type="protein sequence ID" value="KGE72823.1"/>
    <property type="molecule type" value="Genomic_DNA"/>
</dbReference>
<dbReference type="RefSeq" id="WP_052078488.1">
    <property type="nucleotide sequence ID" value="NZ_JNUP01000047.1"/>
</dbReference>
<dbReference type="AlphaFoldDB" id="A0A098QZI3"/>